<dbReference type="CDD" id="cd00717">
    <property type="entry name" value="URO-D"/>
    <property type="match status" value="1"/>
</dbReference>
<dbReference type="InterPro" id="IPR038071">
    <property type="entry name" value="UROD/MetE-like_sf"/>
</dbReference>
<reference evidence="13 16" key="1">
    <citation type="submission" date="2015-01" db="EMBL/GenBank/DDBJ databases">
        <title>Genome sequences of high lactate-tolerant strain Salinicoccus roseus W12 with industrial interest.</title>
        <authorList>
            <person name="Wang H."/>
            <person name="Yu B."/>
        </authorList>
    </citation>
    <scope>NUCLEOTIDE SEQUENCE [LARGE SCALE GENOMIC DNA]</scope>
    <source>
        <strain evidence="13 16">W12</strain>
    </source>
</reference>
<evidence type="ECO:0000256" key="3">
    <source>
        <dbReference type="ARBA" id="ARBA00012288"/>
    </source>
</evidence>
<dbReference type="GeneID" id="77845930"/>
<keyword evidence="4 8" id="KW-0963">Cytoplasm</keyword>
<dbReference type="PANTHER" id="PTHR21091:SF169">
    <property type="entry name" value="UROPORPHYRINOGEN DECARBOXYLASE"/>
    <property type="match status" value="1"/>
</dbReference>
<keyword evidence="7 8" id="KW-0627">Porphyrin biosynthesis</keyword>
<feature type="domain" description="Uroporphyrinogen decarboxylase (URO-D)" evidence="11">
    <location>
        <begin position="19"/>
        <end position="28"/>
    </location>
</feature>
<reference evidence="14" key="3">
    <citation type="submission" date="2020-04" db="EMBL/GenBank/DDBJ databases">
        <authorList>
            <person name="Tanveer F."/>
            <person name="Xie Y."/>
            <person name="Shinwari Z.K."/>
        </authorList>
    </citation>
    <scope>NUCLEOTIDE SEQUENCE</scope>
    <source>
        <strain evidence="14">MOSEL-ME25</strain>
    </source>
</reference>
<feature type="binding site" evidence="8">
    <location>
        <position position="316"/>
    </location>
    <ligand>
        <name>substrate</name>
    </ligand>
</feature>
<evidence type="ECO:0000256" key="2">
    <source>
        <dbReference type="ARBA" id="ARBA00009935"/>
    </source>
</evidence>
<comment type="subcellular location">
    <subcellularLocation>
        <location evidence="8">Cytoplasm</location>
    </subcellularLocation>
</comment>
<evidence type="ECO:0000256" key="10">
    <source>
        <dbReference type="RuleBase" id="RU004169"/>
    </source>
</evidence>
<evidence type="ECO:0000256" key="5">
    <source>
        <dbReference type="ARBA" id="ARBA00022793"/>
    </source>
</evidence>
<dbReference type="InterPro" id="IPR000257">
    <property type="entry name" value="Uroporphyrinogen_deCOase"/>
</dbReference>
<evidence type="ECO:0000313" key="15">
    <source>
        <dbReference type="EMBL" id="OZT77770.1"/>
    </source>
</evidence>
<evidence type="ECO:0000256" key="9">
    <source>
        <dbReference type="RuleBase" id="RU000554"/>
    </source>
</evidence>
<dbReference type="GO" id="GO:0005829">
    <property type="term" value="C:cytosol"/>
    <property type="evidence" value="ECO:0007669"/>
    <property type="project" value="TreeGrafter"/>
</dbReference>
<sequence>MFNDTIIKAARGEKTDYTPVWFMRQVGRSQPEYNKVKEKYSLMEITHQPELTAYLTATPVDNYDVDAAVLYKDIVSPLAPLGVDVDIKPGVGPVIQNPIRDIKDVEKLGELDPYKDLDYIYKTIEILTKEKLNVPLIGFCGAPFTVASYMIEGGPSKNYHKTKKMMYNQPETWFRLMDKLTDMSIQYLRAQVESGASLIQIFDSWGGALSREDYAYYLSPSMNRIINSVREMDTPVIVFGIGASHLIPEWNTLDMDVIGLDWRTSIDQARELGVKKALQGNLDPALLLADWQVIEDRTKAILDQGRNEAHIFNLGHGVFPEVDPATLKRLTSFVHEYSKGK</sequence>
<organism evidence="13 16">
    <name type="scientific">Salinicoccus roseus</name>
    <dbReference type="NCBI Taxonomy" id="45670"/>
    <lineage>
        <taxon>Bacteria</taxon>
        <taxon>Bacillati</taxon>
        <taxon>Bacillota</taxon>
        <taxon>Bacilli</taxon>
        <taxon>Bacillales</taxon>
        <taxon>Staphylococcaceae</taxon>
        <taxon>Salinicoccus</taxon>
    </lineage>
</organism>
<dbReference type="OrthoDB" id="9806656at2"/>
<comment type="catalytic activity">
    <reaction evidence="8 9">
        <text>uroporphyrinogen III + 4 H(+) = coproporphyrinogen III + 4 CO2</text>
        <dbReference type="Rhea" id="RHEA:19865"/>
        <dbReference type="ChEBI" id="CHEBI:15378"/>
        <dbReference type="ChEBI" id="CHEBI:16526"/>
        <dbReference type="ChEBI" id="CHEBI:57308"/>
        <dbReference type="ChEBI" id="CHEBI:57309"/>
        <dbReference type="EC" id="4.1.1.37"/>
    </reaction>
</comment>
<dbReference type="EMBL" id="NPEZ01000001">
    <property type="protein sequence ID" value="OZT77770.1"/>
    <property type="molecule type" value="Genomic_DNA"/>
</dbReference>
<comment type="caution">
    <text evidence="8">Lacks conserved residue(s) required for the propagation of feature annotation.</text>
</comment>
<comment type="similarity">
    <text evidence="2 8 10">Belongs to the uroporphyrinogen decarboxylase family.</text>
</comment>
<comment type="caution">
    <text evidence="13">The sequence shown here is derived from an EMBL/GenBank/DDBJ whole genome shotgun (WGS) entry which is preliminary data.</text>
</comment>
<dbReference type="SUPFAM" id="SSF51726">
    <property type="entry name" value="UROD/MetE-like"/>
    <property type="match status" value="1"/>
</dbReference>
<protein>
    <recommendedName>
        <fullName evidence="3 8">Uroporphyrinogen decarboxylase</fullName>
        <shortName evidence="8">UPD</shortName>
        <shortName evidence="8">URO-D</shortName>
        <ecNumber evidence="3 8">4.1.1.37</ecNumber>
    </recommendedName>
</protein>
<evidence type="ECO:0000313" key="18">
    <source>
        <dbReference type="Proteomes" id="UP000527860"/>
    </source>
</evidence>
<feature type="binding site" evidence="8">
    <location>
        <position position="149"/>
    </location>
    <ligand>
        <name>substrate</name>
    </ligand>
</feature>
<feature type="binding site" evidence="8">
    <location>
        <begin position="24"/>
        <end position="28"/>
    </location>
    <ligand>
        <name>substrate</name>
    </ligand>
</feature>
<dbReference type="AlphaFoldDB" id="A0A0C2HE36"/>
<evidence type="ECO:0000259" key="12">
    <source>
        <dbReference type="PROSITE" id="PS00907"/>
    </source>
</evidence>
<proteinExistence type="inferred from homology"/>
<dbReference type="GO" id="GO:0006782">
    <property type="term" value="P:protoporphyrinogen IX biosynthetic process"/>
    <property type="evidence" value="ECO:0007669"/>
    <property type="project" value="UniProtKB-UniRule"/>
</dbReference>
<dbReference type="GO" id="GO:0004853">
    <property type="term" value="F:uroporphyrinogen decarboxylase activity"/>
    <property type="evidence" value="ECO:0007669"/>
    <property type="project" value="UniProtKB-UniRule"/>
</dbReference>
<comment type="pathway">
    <text evidence="1 8 9">Porphyrin-containing compound metabolism; protoporphyrin-IX biosynthesis; coproporphyrinogen-III from 5-aminolevulinate: step 4/4.</text>
</comment>
<dbReference type="Gene3D" id="3.20.20.210">
    <property type="match status" value="1"/>
</dbReference>
<evidence type="ECO:0000256" key="4">
    <source>
        <dbReference type="ARBA" id="ARBA00022490"/>
    </source>
</evidence>
<dbReference type="HAMAP" id="MF_00218">
    <property type="entry name" value="URO_D"/>
    <property type="match status" value="1"/>
</dbReference>
<reference evidence="15 17" key="2">
    <citation type="submission" date="2017-07" db="EMBL/GenBank/DDBJ databases">
        <title>Shotgun whole genome sequences of three halophilic bacterial isolates.</title>
        <authorList>
            <person name="Pozzo T."/>
            <person name="Higdon S.M."/>
            <person name="Quillaguaman J."/>
        </authorList>
    </citation>
    <scope>NUCLEOTIDE SEQUENCE [LARGE SCALE GENOMIC DNA]</scope>
    <source>
        <strain evidence="15 17">BU-1</strain>
    </source>
</reference>
<comment type="function">
    <text evidence="8">Catalyzes the decarboxylation of four acetate groups of uroporphyrinogen-III to yield coproporphyrinogen-III.</text>
</comment>
<dbReference type="PROSITE" id="PS00907">
    <property type="entry name" value="UROD_2"/>
    <property type="match status" value="1"/>
</dbReference>
<dbReference type="InterPro" id="IPR006361">
    <property type="entry name" value="Uroporphyrinogen_deCO2ase_HemE"/>
</dbReference>
<dbReference type="Proteomes" id="UP000527860">
    <property type="component" value="Unassembled WGS sequence"/>
</dbReference>
<feature type="site" description="Transition state stabilizer" evidence="8">
    <location>
        <position position="73"/>
    </location>
</feature>
<dbReference type="RefSeq" id="WP_040106535.1">
    <property type="nucleotide sequence ID" value="NZ_BMCA01000001.1"/>
</dbReference>
<dbReference type="NCBIfam" id="TIGR01464">
    <property type="entry name" value="hemE"/>
    <property type="match status" value="1"/>
</dbReference>
<dbReference type="EMBL" id="JABEVU030000001">
    <property type="protein sequence ID" value="MDB0581179.1"/>
    <property type="molecule type" value="Genomic_DNA"/>
</dbReference>
<evidence type="ECO:0000313" key="16">
    <source>
        <dbReference type="Proteomes" id="UP000031546"/>
    </source>
</evidence>
<evidence type="ECO:0000313" key="14">
    <source>
        <dbReference type="EMBL" id="MDB0581179.1"/>
    </source>
</evidence>
<evidence type="ECO:0000256" key="7">
    <source>
        <dbReference type="ARBA" id="ARBA00023244"/>
    </source>
</evidence>
<evidence type="ECO:0000259" key="11">
    <source>
        <dbReference type="PROSITE" id="PS00906"/>
    </source>
</evidence>
<dbReference type="FunFam" id="3.20.20.210:FF:000005">
    <property type="entry name" value="Uroporphyrinogen decarboxylase"/>
    <property type="match status" value="1"/>
</dbReference>
<keyword evidence="5 8" id="KW-0210">Decarboxylase</keyword>
<evidence type="ECO:0000256" key="6">
    <source>
        <dbReference type="ARBA" id="ARBA00023239"/>
    </source>
</evidence>
<feature type="domain" description="Uroporphyrinogen decarboxylase (URO-D)" evidence="12">
    <location>
        <begin position="137"/>
        <end position="153"/>
    </location>
</feature>
<feature type="binding site" evidence="8">
    <location>
        <position position="204"/>
    </location>
    <ligand>
        <name>substrate</name>
    </ligand>
</feature>
<comment type="subunit">
    <text evidence="8">Homodimer.</text>
</comment>
<name>A0A0C2HE36_9STAP</name>
<dbReference type="Pfam" id="PF01208">
    <property type="entry name" value="URO-D"/>
    <property type="match status" value="1"/>
</dbReference>
<dbReference type="EMBL" id="JXII01000009">
    <property type="protein sequence ID" value="KIH69894.1"/>
    <property type="molecule type" value="Genomic_DNA"/>
</dbReference>
<dbReference type="PANTHER" id="PTHR21091">
    <property type="entry name" value="METHYLTETRAHYDROFOLATE:HOMOCYSTEINE METHYLTRANSFERASE RELATED"/>
    <property type="match status" value="1"/>
</dbReference>
<feature type="binding site" evidence="8">
    <location>
        <position position="73"/>
    </location>
    <ligand>
        <name>substrate</name>
    </ligand>
</feature>
<keyword evidence="18" id="KW-1185">Reference proteome</keyword>
<accession>A0A0C2HE36</accession>
<reference evidence="14" key="4">
    <citation type="submission" date="2022-12" db="EMBL/GenBank/DDBJ databases">
        <title>Genome analysis and biological profiling of marine Salinicoccus roseus MOSEL-ME25.</title>
        <authorList>
            <person name="Mirza F.T."/>
            <person name="Xie Y."/>
            <person name="Shinwari Z.K."/>
        </authorList>
    </citation>
    <scope>NUCLEOTIDE SEQUENCE</scope>
    <source>
        <strain evidence="14">MOSEL-ME25</strain>
    </source>
</reference>
<evidence type="ECO:0000313" key="13">
    <source>
        <dbReference type="EMBL" id="KIH69894.1"/>
    </source>
</evidence>
<evidence type="ECO:0000313" key="17">
    <source>
        <dbReference type="Proteomes" id="UP000216682"/>
    </source>
</evidence>
<evidence type="ECO:0000256" key="8">
    <source>
        <dbReference type="HAMAP-Rule" id="MF_00218"/>
    </source>
</evidence>
<evidence type="ECO:0000256" key="1">
    <source>
        <dbReference type="ARBA" id="ARBA00004804"/>
    </source>
</evidence>
<dbReference type="PROSITE" id="PS00906">
    <property type="entry name" value="UROD_1"/>
    <property type="match status" value="1"/>
</dbReference>
<keyword evidence="6 8" id="KW-0456">Lyase</keyword>
<dbReference type="Proteomes" id="UP000216682">
    <property type="component" value="Unassembled WGS sequence"/>
</dbReference>
<dbReference type="STRING" id="45670.SN16_10210"/>
<dbReference type="EC" id="4.1.1.37" evidence="3 8"/>
<gene>
    <name evidence="8 14" type="primary">hemE</name>
    <name evidence="15" type="ORF">CFN03_00310</name>
    <name evidence="14" type="ORF">F7P68_0011620</name>
    <name evidence="13" type="ORF">SN16_10210</name>
</gene>
<dbReference type="UniPathway" id="UPA00251">
    <property type="reaction ID" value="UER00321"/>
</dbReference>
<dbReference type="Proteomes" id="UP000031546">
    <property type="component" value="Unassembled WGS sequence"/>
</dbReference>